<dbReference type="PANTHER" id="PTHR10151">
    <property type="entry name" value="ECTONUCLEOTIDE PYROPHOSPHATASE/PHOSPHODIESTERASE"/>
    <property type="match status" value="1"/>
</dbReference>
<evidence type="ECO:0000313" key="2">
    <source>
        <dbReference type="EMBL" id="QDU37617.1"/>
    </source>
</evidence>
<organism evidence="2 3">
    <name type="scientific">Maioricimonas rarisocia</name>
    <dbReference type="NCBI Taxonomy" id="2528026"/>
    <lineage>
        <taxon>Bacteria</taxon>
        <taxon>Pseudomonadati</taxon>
        <taxon>Planctomycetota</taxon>
        <taxon>Planctomycetia</taxon>
        <taxon>Planctomycetales</taxon>
        <taxon>Planctomycetaceae</taxon>
        <taxon>Maioricimonas</taxon>
    </lineage>
</organism>
<dbReference type="Pfam" id="PF01663">
    <property type="entry name" value="Phosphodiest"/>
    <property type="match status" value="1"/>
</dbReference>
<protein>
    <submittedName>
        <fullName evidence="2">Type I phosphodiesterase / nucleotide pyrophosphatase</fullName>
    </submittedName>
</protein>
<dbReference type="KEGG" id="mri:Mal4_19320"/>
<accession>A0A517Z587</accession>
<dbReference type="InterPro" id="IPR002591">
    <property type="entry name" value="Phosphodiest/P_Trfase"/>
</dbReference>
<proteinExistence type="predicted"/>
<sequence>MRRSAVSDRRGAGLLWLSLALILQLFLNGPLAAQAPGRVAVSNLPARNERQIHVDSQQLWTDTGIELRAGQPVTIRAEGRVVAGSRRRLETHVVNEVGPEGTYQFSDRAVESIFPLAASAKGPAPCYCLIGRIGNSEPFFIGRKNSFVAPRSGRLQLGINDFDVTDNEGHFTATVAFEASLEPLAWERVVDRLGKWTGRPVDAASVVVFYVDGLRPDVVQEMVRLGHLPNIREQFIDGGTWLSNTFTAFPSDTITSNGTMWTGCFSDRHGLKGQVRFSRRRLVSESYLEPLGPSRSARLLSPRGIDRLMVDSQAAAISTLQGPPAGDQWLDTYVASTPPLYELLQRHGHDWSIGVLPVMTEVPPPLWSRSLARQMPYFKSHRTWEYMDDANADYAVRNLLQRREPVTIIWLPETDSCSHKCCRGQFGLTRRTIAHADRLIGEVVAELKRQQRLESTYLMLVSDHGHLGGRDRHLANFDIANDLIFRPRQLDEEGNWIGGGLGLSVRMHRFANRHSDDRSREFVFIDGDTDGAARLFLPKGHYRSGDWSGPNRPGDLLRYRLDPQRPPVNLIDALTHYRTAHPEGGYSYPIDLVLMKLSSNSILISTLDRGHAFIERVRGPNREWFYSYQIVENIRPGEDGSVQFTPVKDPQRDPLGLLQVLSPELMAGPLDEATWLRVSANTPYPDAVVTLTRHMLWDRDLKFREAEFAPDLVVTARADWYFGMKDSPGTMHGYPLAPAMRASWFVTGPNVRKGTRSTVPCRLVDLTPTILHMIGLWPPHHPTGRGPHADSEEGESESEELPRFDGRPVLSLYESDEPGELRPVYWHDLDLQGWRPLEYRSRSVSPYRPVLVNNPDHPFDLNNMMYDLMLLADLSLIRVLDDVVSPLAGQRRLIVNTVGQAEQFFRTQPKRWVADTPNVLDVQNVTLSDYSITSQGNLQRIDRAVDWVQVRGQEFESEVAQRVPLPFLPGGRLVNRTIDGVQQTFWDAYRFGQRVVIEIVDEGIVNGVEDGTSYLLNRWGRVPSEQIVTPTDE</sequence>
<dbReference type="InterPro" id="IPR017850">
    <property type="entry name" value="Alkaline_phosphatase_core_sf"/>
</dbReference>
<dbReference type="Gene3D" id="3.40.720.10">
    <property type="entry name" value="Alkaline Phosphatase, subunit A"/>
    <property type="match status" value="2"/>
</dbReference>
<keyword evidence="3" id="KW-1185">Reference proteome</keyword>
<dbReference type="Proteomes" id="UP000320496">
    <property type="component" value="Chromosome"/>
</dbReference>
<dbReference type="PANTHER" id="PTHR10151:SF120">
    <property type="entry name" value="BIS(5'-ADENOSYL)-TRIPHOSPHATASE"/>
    <property type="match status" value="1"/>
</dbReference>
<evidence type="ECO:0000256" key="1">
    <source>
        <dbReference type="SAM" id="MobiDB-lite"/>
    </source>
</evidence>
<reference evidence="2 3" key="1">
    <citation type="submission" date="2019-02" db="EMBL/GenBank/DDBJ databases">
        <title>Deep-cultivation of Planctomycetes and their phenomic and genomic characterization uncovers novel biology.</title>
        <authorList>
            <person name="Wiegand S."/>
            <person name="Jogler M."/>
            <person name="Boedeker C."/>
            <person name="Pinto D."/>
            <person name="Vollmers J."/>
            <person name="Rivas-Marin E."/>
            <person name="Kohn T."/>
            <person name="Peeters S.H."/>
            <person name="Heuer A."/>
            <person name="Rast P."/>
            <person name="Oberbeckmann S."/>
            <person name="Bunk B."/>
            <person name="Jeske O."/>
            <person name="Meyerdierks A."/>
            <person name="Storesund J.E."/>
            <person name="Kallscheuer N."/>
            <person name="Luecker S."/>
            <person name="Lage O.M."/>
            <person name="Pohl T."/>
            <person name="Merkel B.J."/>
            <person name="Hornburger P."/>
            <person name="Mueller R.-W."/>
            <person name="Bruemmer F."/>
            <person name="Labrenz M."/>
            <person name="Spormann A.M."/>
            <person name="Op den Camp H."/>
            <person name="Overmann J."/>
            <person name="Amann R."/>
            <person name="Jetten M.S.M."/>
            <person name="Mascher T."/>
            <person name="Medema M.H."/>
            <person name="Devos D.P."/>
            <person name="Kaster A.-K."/>
            <person name="Ovreas L."/>
            <person name="Rohde M."/>
            <person name="Galperin M.Y."/>
            <person name="Jogler C."/>
        </authorList>
    </citation>
    <scope>NUCLEOTIDE SEQUENCE [LARGE SCALE GENOMIC DNA]</scope>
    <source>
        <strain evidence="2 3">Mal4</strain>
    </source>
</reference>
<name>A0A517Z587_9PLAN</name>
<dbReference type="AlphaFoldDB" id="A0A517Z587"/>
<gene>
    <name evidence="2" type="ORF">Mal4_19320</name>
</gene>
<dbReference type="SUPFAM" id="SSF53649">
    <property type="entry name" value="Alkaline phosphatase-like"/>
    <property type="match status" value="1"/>
</dbReference>
<feature type="region of interest" description="Disordered" evidence="1">
    <location>
        <begin position="779"/>
        <end position="802"/>
    </location>
</feature>
<dbReference type="Gene3D" id="2.60.120.430">
    <property type="entry name" value="Galactose-binding lectin"/>
    <property type="match status" value="1"/>
</dbReference>
<dbReference type="GO" id="GO:0016787">
    <property type="term" value="F:hydrolase activity"/>
    <property type="evidence" value="ECO:0007669"/>
    <property type="project" value="UniProtKB-ARBA"/>
</dbReference>
<dbReference type="EMBL" id="CP036275">
    <property type="protein sequence ID" value="QDU37617.1"/>
    <property type="molecule type" value="Genomic_DNA"/>
</dbReference>
<evidence type="ECO:0000313" key="3">
    <source>
        <dbReference type="Proteomes" id="UP000320496"/>
    </source>
</evidence>